<dbReference type="EMBL" id="JAPWTJ010000089">
    <property type="protein sequence ID" value="KAJ8983217.1"/>
    <property type="molecule type" value="Genomic_DNA"/>
</dbReference>
<proteinExistence type="predicted"/>
<keyword evidence="1" id="KW-0433">Leucine-rich repeat</keyword>
<keyword evidence="3" id="KW-0677">Repeat</keyword>
<evidence type="ECO:0000256" key="4">
    <source>
        <dbReference type="SAM" id="Coils"/>
    </source>
</evidence>
<dbReference type="SMART" id="SM00369">
    <property type="entry name" value="LRR_TYP"/>
    <property type="match status" value="5"/>
</dbReference>
<reference evidence="6" key="1">
    <citation type="journal article" date="2023" name="Insect Mol. Biol.">
        <title>Genome sequencing provides insights into the evolution of gene families encoding plant cell wall-degrading enzymes in longhorned beetles.</title>
        <authorList>
            <person name="Shin N.R."/>
            <person name="Okamura Y."/>
            <person name="Kirsch R."/>
            <person name="Pauchet Y."/>
        </authorList>
    </citation>
    <scope>NUCLEOTIDE SEQUENCE</scope>
    <source>
        <strain evidence="6">MMC_N1</strain>
    </source>
</reference>
<gene>
    <name evidence="6" type="ORF">NQ317_016438</name>
</gene>
<dbReference type="InterPro" id="IPR003591">
    <property type="entry name" value="Leu-rich_rpt_typical-subtyp"/>
</dbReference>
<comment type="caution">
    <text evidence="6">The sequence shown here is derived from an EMBL/GenBank/DDBJ whole genome shotgun (WGS) entry which is preliminary data.</text>
</comment>
<keyword evidence="2 5" id="KW-0732">Signal</keyword>
<dbReference type="Pfam" id="PF13306">
    <property type="entry name" value="LRR_5"/>
    <property type="match status" value="1"/>
</dbReference>
<evidence type="ECO:0000256" key="2">
    <source>
        <dbReference type="ARBA" id="ARBA00022729"/>
    </source>
</evidence>
<sequence length="350" mass="39746">MLLIKLALCISLPLCFAKPTDVTFKNVTFKGYCMYTEKFKRTIASSNSLKDFYREHHHLTRSSSLTKIFPCYMKSLYEIRPGALKNVPMLRRLSLKAVPSVEDTNGETSLKKSKRMSSITSLSTLDLSLNDIAVIASTAFDNIPNILNINLADNKIVKWSPDWFQNTPLLTRISMQNNSVTTLPNNAFKNLKGEKRFGKIDLSINLVLSYNQIKTIKPNAFKGLTKINNLWLDNNGLEDFGEDLLEGVDVKDLRLNCNNIRCLEGDLSKIIKADTTHLDSNPFDCDCLNKIKTWAESKGKNIEIFFSEMDCTAQRIRTKMVELEKRLKEIKHQDDDIEIAEGQPASNPIK</sequence>
<evidence type="ECO:0000256" key="3">
    <source>
        <dbReference type="ARBA" id="ARBA00022737"/>
    </source>
</evidence>
<evidence type="ECO:0000256" key="1">
    <source>
        <dbReference type="ARBA" id="ARBA00022614"/>
    </source>
</evidence>
<dbReference type="PANTHER" id="PTHR24369:SF210">
    <property type="entry name" value="CHAOPTIN-RELATED"/>
    <property type="match status" value="1"/>
</dbReference>
<dbReference type="Proteomes" id="UP001162164">
    <property type="component" value="Unassembled WGS sequence"/>
</dbReference>
<accession>A0ABQ9JZC2</accession>
<name>A0ABQ9JZC2_9CUCU</name>
<dbReference type="InterPro" id="IPR050541">
    <property type="entry name" value="LRR_TM_domain-containing"/>
</dbReference>
<dbReference type="InterPro" id="IPR032675">
    <property type="entry name" value="LRR_dom_sf"/>
</dbReference>
<protein>
    <submittedName>
        <fullName evidence="6">Uncharacterized protein</fullName>
    </submittedName>
</protein>
<keyword evidence="4" id="KW-0175">Coiled coil</keyword>
<evidence type="ECO:0000256" key="5">
    <source>
        <dbReference type="SAM" id="SignalP"/>
    </source>
</evidence>
<evidence type="ECO:0000313" key="7">
    <source>
        <dbReference type="Proteomes" id="UP001162164"/>
    </source>
</evidence>
<dbReference type="InterPro" id="IPR001611">
    <property type="entry name" value="Leu-rich_rpt"/>
</dbReference>
<dbReference type="InterPro" id="IPR026906">
    <property type="entry name" value="LRR_5"/>
</dbReference>
<dbReference type="Pfam" id="PF13855">
    <property type="entry name" value="LRR_8"/>
    <property type="match status" value="1"/>
</dbReference>
<dbReference type="Gene3D" id="3.80.10.10">
    <property type="entry name" value="Ribonuclease Inhibitor"/>
    <property type="match status" value="2"/>
</dbReference>
<evidence type="ECO:0000313" key="6">
    <source>
        <dbReference type="EMBL" id="KAJ8983217.1"/>
    </source>
</evidence>
<feature type="coiled-coil region" evidence="4">
    <location>
        <begin position="313"/>
        <end position="340"/>
    </location>
</feature>
<dbReference type="PANTHER" id="PTHR24369">
    <property type="entry name" value="ANTIGEN BSP, PUTATIVE-RELATED"/>
    <property type="match status" value="1"/>
</dbReference>
<feature type="chain" id="PRO_5045834410" evidence="5">
    <location>
        <begin position="18"/>
        <end position="350"/>
    </location>
</feature>
<feature type="signal peptide" evidence="5">
    <location>
        <begin position="1"/>
        <end position="17"/>
    </location>
</feature>
<keyword evidence="7" id="KW-1185">Reference proteome</keyword>
<dbReference type="SUPFAM" id="SSF52058">
    <property type="entry name" value="L domain-like"/>
    <property type="match status" value="1"/>
</dbReference>
<organism evidence="6 7">
    <name type="scientific">Molorchus minor</name>
    <dbReference type="NCBI Taxonomy" id="1323400"/>
    <lineage>
        <taxon>Eukaryota</taxon>
        <taxon>Metazoa</taxon>
        <taxon>Ecdysozoa</taxon>
        <taxon>Arthropoda</taxon>
        <taxon>Hexapoda</taxon>
        <taxon>Insecta</taxon>
        <taxon>Pterygota</taxon>
        <taxon>Neoptera</taxon>
        <taxon>Endopterygota</taxon>
        <taxon>Coleoptera</taxon>
        <taxon>Polyphaga</taxon>
        <taxon>Cucujiformia</taxon>
        <taxon>Chrysomeloidea</taxon>
        <taxon>Cerambycidae</taxon>
        <taxon>Lamiinae</taxon>
        <taxon>Monochamini</taxon>
        <taxon>Molorchus</taxon>
    </lineage>
</organism>